<keyword evidence="2" id="KW-1185">Reference proteome</keyword>
<dbReference type="GO" id="GO:0007165">
    <property type="term" value="P:signal transduction"/>
    <property type="evidence" value="ECO:0007669"/>
    <property type="project" value="InterPro"/>
</dbReference>
<dbReference type="STRING" id="48269.A0A183M3D8"/>
<accession>A0A183M3D8</accession>
<reference evidence="1 2" key="1">
    <citation type="submission" date="2018-11" db="EMBL/GenBank/DDBJ databases">
        <authorList>
            <consortium name="Pathogen Informatics"/>
        </authorList>
    </citation>
    <scope>NUCLEOTIDE SEQUENCE [LARGE SCALE GENOMIC DNA]</scope>
    <source>
        <strain evidence="1 2">Zambia</strain>
    </source>
</reference>
<dbReference type="EMBL" id="UZAI01005521">
    <property type="protein sequence ID" value="VDO90885.1"/>
    <property type="molecule type" value="Genomic_DNA"/>
</dbReference>
<dbReference type="Pfam" id="PF00233">
    <property type="entry name" value="PDEase_I"/>
    <property type="match status" value="1"/>
</dbReference>
<dbReference type="InterPro" id="IPR036971">
    <property type="entry name" value="PDEase_catalytic_dom_sf"/>
</dbReference>
<dbReference type="PRINTS" id="PR00387">
    <property type="entry name" value="PDIESTERASE1"/>
</dbReference>
<dbReference type="InterPro" id="IPR023174">
    <property type="entry name" value="PDEase_CS"/>
</dbReference>
<dbReference type="GO" id="GO:0004114">
    <property type="term" value="F:3',5'-cyclic-nucleotide phosphodiesterase activity"/>
    <property type="evidence" value="ECO:0007669"/>
    <property type="project" value="InterPro"/>
</dbReference>
<dbReference type="SUPFAM" id="SSF109604">
    <property type="entry name" value="HD-domain/PDEase-like"/>
    <property type="match status" value="1"/>
</dbReference>
<dbReference type="AlphaFoldDB" id="A0A183M3D8"/>
<sequence>MYKNVQDAQHRTKLANELMMYHMKCTLSMFHNLNLINRWRISRRTLAQFILMVRRGYRTPAYHNWMHAFSVAHFVYVCIKNLPLANNQLDDIEILALFVASLCHDIDHRGTNNSFQVIQIRLIIVFLFRLKLKMFIVPIRKFKIINLFLILNF</sequence>
<dbReference type="Gene3D" id="1.10.1300.10">
    <property type="entry name" value="3'5'-cyclic nucleotide phosphodiesterase, catalytic domain"/>
    <property type="match status" value="1"/>
</dbReference>
<proteinExistence type="predicted"/>
<organism evidence="1 2">
    <name type="scientific">Schistosoma margrebowiei</name>
    <dbReference type="NCBI Taxonomy" id="48269"/>
    <lineage>
        <taxon>Eukaryota</taxon>
        <taxon>Metazoa</taxon>
        <taxon>Spiralia</taxon>
        <taxon>Lophotrochozoa</taxon>
        <taxon>Platyhelminthes</taxon>
        <taxon>Trematoda</taxon>
        <taxon>Digenea</taxon>
        <taxon>Strigeidida</taxon>
        <taxon>Schistosomatoidea</taxon>
        <taxon>Schistosomatidae</taxon>
        <taxon>Schistosoma</taxon>
    </lineage>
</organism>
<evidence type="ECO:0000313" key="1">
    <source>
        <dbReference type="EMBL" id="VDO90885.1"/>
    </source>
</evidence>
<dbReference type="CDD" id="cd00077">
    <property type="entry name" value="HDc"/>
    <property type="match status" value="1"/>
</dbReference>
<evidence type="ECO:0000313" key="2">
    <source>
        <dbReference type="Proteomes" id="UP000277204"/>
    </source>
</evidence>
<gene>
    <name evidence="1" type="ORF">SMRZ_LOCUS10563</name>
</gene>
<dbReference type="InterPro" id="IPR003607">
    <property type="entry name" value="HD/PDEase_dom"/>
</dbReference>
<dbReference type="InterPro" id="IPR023088">
    <property type="entry name" value="PDEase"/>
</dbReference>
<name>A0A183M3D8_9TREM</name>
<dbReference type="PROSITE" id="PS51845">
    <property type="entry name" value="PDEASE_I_2"/>
    <property type="match status" value="1"/>
</dbReference>
<dbReference type="InterPro" id="IPR002073">
    <property type="entry name" value="PDEase_catalytic_dom"/>
</dbReference>
<dbReference type="Proteomes" id="UP000277204">
    <property type="component" value="Unassembled WGS sequence"/>
</dbReference>
<dbReference type="PANTHER" id="PTHR11347">
    <property type="entry name" value="CYCLIC NUCLEOTIDE PHOSPHODIESTERASE"/>
    <property type="match status" value="1"/>
</dbReference>
<protein>
    <submittedName>
        <fullName evidence="1">Uncharacterized protein</fullName>
    </submittedName>
</protein>
<dbReference type="PROSITE" id="PS00126">
    <property type="entry name" value="PDEASE_I_1"/>
    <property type="match status" value="1"/>
</dbReference>